<keyword evidence="5 9" id="KW-0297">G-protein coupled receptor</keyword>
<reference evidence="13" key="1">
    <citation type="submission" date="2022-11" db="UniProtKB">
        <authorList>
            <consortium name="WormBaseParasite"/>
        </authorList>
    </citation>
    <scope>IDENTIFICATION</scope>
</reference>
<proteinExistence type="inferred from homology"/>
<keyword evidence="6 10" id="KW-0472">Membrane</keyword>
<evidence type="ECO:0000256" key="4">
    <source>
        <dbReference type="ARBA" id="ARBA00022989"/>
    </source>
</evidence>
<keyword evidence="4 10" id="KW-1133">Transmembrane helix</keyword>
<keyword evidence="3 9" id="KW-0812">Transmembrane</keyword>
<dbReference type="PROSITE" id="PS00237">
    <property type="entry name" value="G_PROTEIN_RECEP_F1_1"/>
    <property type="match status" value="1"/>
</dbReference>
<evidence type="ECO:0000256" key="2">
    <source>
        <dbReference type="ARBA" id="ARBA00010663"/>
    </source>
</evidence>
<keyword evidence="7 9" id="KW-0675">Receptor</keyword>
<dbReference type="SUPFAM" id="SSF81321">
    <property type="entry name" value="Family A G protein-coupled receptor-like"/>
    <property type="match status" value="1"/>
</dbReference>
<dbReference type="AlphaFoldDB" id="A0A914VTS2"/>
<feature type="transmembrane region" description="Helical" evidence="10">
    <location>
        <begin position="52"/>
        <end position="74"/>
    </location>
</feature>
<evidence type="ECO:0000256" key="1">
    <source>
        <dbReference type="ARBA" id="ARBA00004141"/>
    </source>
</evidence>
<keyword evidence="12" id="KW-1185">Reference proteome</keyword>
<feature type="transmembrane region" description="Helical" evidence="10">
    <location>
        <begin position="286"/>
        <end position="304"/>
    </location>
</feature>
<dbReference type="PROSITE" id="PS50262">
    <property type="entry name" value="G_PROTEIN_RECEP_F1_2"/>
    <property type="match status" value="1"/>
</dbReference>
<feature type="transmembrane region" description="Helical" evidence="10">
    <location>
        <begin position="122"/>
        <end position="144"/>
    </location>
</feature>
<keyword evidence="8 9" id="KW-0807">Transducer</keyword>
<protein>
    <submittedName>
        <fullName evidence="13">G-protein coupled receptors family 1 profile domain-containing protein</fullName>
    </submittedName>
</protein>
<organism evidence="12 13">
    <name type="scientific">Plectus sambesii</name>
    <dbReference type="NCBI Taxonomy" id="2011161"/>
    <lineage>
        <taxon>Eukaryota</taxon>
        <taxon>Metazoa</taxon>
        <taxon>Ecdysozoa</taxon>
        <taxon>Nematoda</taxon>
        <taxon>Chromadorea</taxon>
        <taxon>Plectida</taxon>
        <taxon>Plectina</taxon>
        <taxon>Plectoidea</taxon>
        <taxon>Plectidae</taxon>
        <taxon>Plectus</taxon>
    </lineage>
</organism>
<evidence type="ECO:0000256" key="9">
    <source>
        <dbReference type="RuleBase" id="RU000688"/>
    </source>
</evidence>
<dbReference type="InterPro" id="IPR000276">
    <property type="entry name" value="GPCR_Rhodpsn"/>
</dbReference>
<comment type="subcellular location">
    <subcellularLocation>
        <location evidence="1">Membrane</location>
        <topology evidence="1">Multi-pass membrane protein</topology>
    </subcellularLocation>
</comment>
<evidence type="ECO:0000313" key="12">
    <source>
        <dbReference type="Proteomes" id="UP000887566"/>
    </source>
</evidence>
<dbReference type="Pfam" id="PF00001">
    <property type="entry name" value="7tm_1"/>
    <property type="match status" value="1"/>
</dbReference>
<evidence type="ECO:0000256" key="3">
    <source>
        <dbReference type="ARBA" id="ARBA00022692"/>
    </source>
</evidence>
<sequence>MAANRTGGQQSLALLNITSPNDPFCEYLDDTIEVQNSLYWKHKGSGTTNQMIAFYALVCSFGSLANLFVICCVLRLPHLRNLRNYFIVNLAVSDLLMCTVTAPATLYLTLNLFWPFGDFTCQLVACIQAVNTFVSCLTLVAIAMDRFLLMLFPTKWGFQPTMAPLGFYAVVWVLSLCVAAPYFFAVSAEDVSFWRWNHTEIERALLACERQKPQICVENSWSHLPFSRKTYTLTVLGFQYLMPLAALALSYCHIGTRIRRRLRTGAASRTLDTQRRQAMTNKNRKAFLLLTGLVFVYAVCWLPVNLYNTLNVLDFFHFSQYKYIYCHLVGMTSACLNPVLYGVLNENFRVAFATLIRPCRRCCRCPAADTTQSQFHSNYNYSYTTAANTRSPKNCGLTPMAPMDDAHANVTQRLCAAANGAIISPALPAPTRAAIAQEYEDDML</sequence>
<evidence type="ECO:0000256" key="6">
    <source>
        <dbReference type="ARBA" id="ARBA00023136"/>
    </source>
</evidence>
<evidence type="ECO:0000256" key="8">
    <source>
        <dbReference type="ARBA" id="ARBA00023224"/>
    </source>
</evidence>
<evidence type="ECO:0000259" key="11">
    <source>
        <dbReference type="PROSITE" id="PS50262"/>
    </source>
</evidence>
<feature type="transmembrane region" description="Helical" evidence="10">
    <location>
        <begin position="231"/>
        <end position="254"/>
    </location>
</feature>
<comment type="similarity">
    <text evidence="2 9">Belongs to the G-protein coupled receptor 1 family.</text>
</comment>
<evidence type="ECO:0000256" key="10">
    <source>
        <dbReference type="SAM" id="Phobius"/>
    </source>
</evidence>
<accession>A0A914VTS2</accession>
<dbReference type="Proteomes" id="UP000887566">
    <property type="component" value="Unplaced"/>
</dbReference>
<dbReference type="PANTHER" id="PTHR24235:SF1">
    <property type="entry name" value="G-PROTEIN COUPLED RECEPTORS FAMILY 1 PROFILE DOMAIN-CONTAINING PROTEIN"/>
    <property type="match status" value="1"/>
</dbReference>
<dbReference type="GO" id="GO:0004983">
    <property type="term" value="F:neuropeptide Y receptor activity"/>
    <property type="evidence" value="ECO:0007669"/>
    <property type="project" value="InterPro"/>
</dbReference>
<dbReference type="WBParaSite" id="PSAMB.scaffold2452size23156.g17798.t1">
    <property type="protein sequence ID" value="PSAMB.scaffold2452size23156.g17798.t1"/>
    <property type="gene ID" value="PSAMB.scaffold2452size23156.g17798"/>
</dbReference>
<dbReference type="PRINTS" id="PR01012">
    <property type="entry name" value="NRPEPTIDEYR"/>
</dbReference>
<dbReference type="InterPro" id="IPR017452">
    <property type="entry name" value="GPCR_Rhodpsn_7TM"/>
</dbReference>
<dbReference type="PANTHER" id="PTHR24235">
    <property type="entry name" value="NEUROPEPTIDE Y RECEPTOR"/>
    <property type="match status" value="1"/>
</dbReference>
<evidence type="ECO:0000256" key="5">
    <source>
        <dbReference type="ARBA" id="ARBA00023040"/>
    </source>
</evidence>
<dbReference type="PRINTS" id="PR00237">
    <property type="entry name" value="GPCRRHODOPSN"/>
</dbReference>
<feature type="domain" description="G-protein coupled receptors family 1 profile" evidence="11">
    <location>
        <begin position="65"/>
        <end position="341"/>
    </location>
</feature>
<feature type="transmembrane region" description="Helical" evidence="10">
    <location>
        <begin position="165"/>
        <end position="185"/>
    </location>
</feature>
<evidence type="ECO:0000313" key="13">
    <source>
        <dbReference type="WBParaSite" id="PSAMB.scaffold2452size23156.g17798.t1"/>
    </source>
</evidence>
<dbReference type="CDD" id="cd15203">
    <property type="entry name" value="7tmA_NPYR-like"/>
    <property type="match status" value="1"/>
</dbReference>
<feature type="transmembrane region" description="Helical" evidence="10">
    <location>
        <begin position="86"/>
        <end position="110"/>
    </location>
</feature>
<dbReference type="Gene3D" id="1.20.1070.10">
    <property type="entry name" value="Rhodopsin 7-helix transmembrane proteins"/>
    <property type="match status" value="1"/>
</dbReference>
<feature type="transmembrane region" description="Helical" evidence="10">
    <location>
        <begin position="324"/>
        <end position="344"/>
    </location>
</feature>
<dbReference type="GO" id="GO:0016020">
    <property type="term" value="C:membrane"/>
    <property type="evidence" value="ECO:0007669"/>
    <property type="project" value="UniProtKB-SubCell"/>
</dbReference>
<dbReference type="InterPro" id="IPR000611">
    <property type="entry name" value="NPY_rcpt"/>
</dbReference>
<evidence type="ECO:0000256" key="7">
    <source>
        <dbReference type="ARBA" id="ARBA00023170"/>
    </source>
</evidence>
<name>A0A914VTS2_9BILA</name>